<sequence>MGSAQLHKCPLCGEGKQERCIPPVAARCTPVAARFTFGPPRLQNRWLNAPASSGIAQHRDRRLVRRAATADSGEPVDIDELARRLSQEADKLRQAERSSGGSSLDSLDPLDQVDPQDLARAEEAISSRPPPGPPQLPGSKVGSAAQARFGRQSPQEEADILLTVGDGGFCAQEFEIQQQLGCLSFVTEAASESPLHMSGVCTPEQTAVIAFTARYYSGLPFQDAVTTLLKEYLPAAKAVACNELQIMKHLTALPERKWHAARAPLLEGPPLVQLLGYFVAGQSDTGTMMSSSDEEGPSGPAETALWLVYKWEGLQPLSQYLYAQQVVRPNGFFWKDNQERAMKARCQMLRAIAKGTLTALAYCHELDVAHGSLGSGSIMLSTLDDTSAESLVVKLDNFGFGQRLVSSEAADISDDHPLRLAQQEDLAALGMVLLEIVFGALAEGGPSEATTDGALQRLWQVVFSGDAKAFRKYCSSEPRFMDPMLLLDEFEGAGWQLISDLTSGHKSAAKLLANPFCSL</sequence>
<feature type="compositionally biased region" description="Low complexity" evidence="1">
    <location>
        <begin position="98"/>
        <end position="116"/>
    </location>
</feature>
<evidence type="ECO:0000313" key="3">
    <source>
        <dbReference type="EMBL" id="KAK9820410.1"/>
    </source>
</evidence>
<dbReference type="Gene3D" id="1.10.510.10">
    <property type="entry name" value="Transferase(Phosphotransferase) domain 1"/>
    <property type="match status" value="1"/>
</dbReference>
<dbReference type="InterPro" id="IPR000719">
    <property type="entry name" value="Prot_kinase_dom"/>
</dbReference>
<proteinExistence type="predicted"/>
<reference evidence="3 4" key="1">
    <citation type="journal article" date="2024" name="Nat. Commun.">
        <title>Phylogenomics reveals the evolutionary origins of lichenization in chlorophyte algae.</title>
        <authorList>
            <person name="Puginier C."/>
            <person name="Libourel C."/>
            <person name="Otte J."/>
            <person name="Skaloud P."/>
            <person name="Haon M."/>
            <person name="Grisel S."/>
            <person name="Petersen M."/>
            <person name="Berrin J.G."/>
            <person name="Delaux P.M."/>
            <person name="Dal Grande F."/>
            <person name="Keller J."/>
        </authorList>
    </citation>
    <scope>NUCLEOTIDE SEQUENCE [LARGE SCALE GENOMIC DNA]</scope>
    <source>
        <strain evidence="3 4">SAG 2043</strain>
    </source>
</reference>
<evidence type="ECO:0000259" key="2">
    <source>
        <dbReference type="PROSITE" id="PS50011"/>
    </source>
</evidence>
<evidence type="ECO:0000256" key="1">
    <source>
        <dbReference type="SAM" id="MobiDB-lite"/>
    </source>
</evidence>
<dbReference type="AlphaFoldDB" id="A0AAW1QG41"/>
<dbReference type="InterPro" id="IPR011009">
    <property type="entry name" value="Kinase-like_dom_sf"/>
</dbReference>
<dbReference type="EMBL" id="JALJOR010000003">
    <property type="protein sequence ID" value="KAK9820410.1"/>
    <property type="molecule type" value="Genomic_DNA"/>
</dbReference>
<dbReference type="PANTHER" id="PTHR36796:SF1">
    <property type="entry name" value="PROTEIN KINASE SUPERFAMILY PROTEIN"/>
    <property type="match status" value="1"/>
</dbReference>
<accession>A0AAW1QG41</accession>
<dbReference type="PANTHER" id="PTHR36796">
    <property type="entry name" value="PROTEIN KINASE SUPERFAMILY PROTEIN"/>
    <property type="match status" value="1"/>
</dbReference>
<dbReference type="SUPFAM" id="SSF56112">
    <property type="entry name" value="Protein kinase-like (PK-like)"/>
    <property type="match status" value="1"/>
</dbReference>
<name>A0AAW1QG41_9CHLO</name>
<feature type="domain" description="Protein kinase" evidence="2">
    <location>
        <begin position="158"/>
        <end position="519"/>
    </location>
</feature>
<comment type="caution">
    <text evidence="3">The sequence shown here is derived from an EMBL/GenBank/DDBJ whole genome shotgun (WGS) entry which is preliminary data.</text>
</comment>
<dbReference type="PROSITE" id="PS50011">
    <property type="entry name" value="PROTEIN_KINASE_DOM"/>
    <property type="match status" value="1"/>
</dbReference>
<dbReference type="GO" id="GO:0005524">
    <property type="term" value="F:ATP binding"/>
    <property type="evidence" value="ECO:0007669"/>
    <property type="project" value="InterPro"/>
</dbReference>
<dbReference type="GO" id="GO:0004672">
    <property type="term" value="F:protein kinase activity"/>
    <property type="evidence" value="ECO:0007669"/>
    <property type="project" value="InterPro"/>
</dbReference>
<feature type="region of interest" description="Disordered" evidence="1">
    <location>
        <begin position="89"/>
        <end position="152"/>
    </location>
</feature>
<protein>
    <recommendedName>
        <fullName evidence="2">Protein kinase domain-containing protein</fullName>
    </recommendedName>
</protein>
<dbReference type="Proteomes" id="UP001489004">
    <property type="component" value="Unassembled WGS sequence"/>
</dbReference>
<keyword evidence="4" id="KW-1185">Reference proteome</keyword>
<gene>
    <name evidence="3" type="ORF">WJX72_010028</name>
</gene>
<dbReference type="GO" id="GO:0009507">
    <property type="term" value="C:chloroplast"/>
    <property type="evidence" value="ECO:0007669"/>
    <property type="project" value="TreeGrafter"/>
</dbReference>
<organism evidence="3 4">
    <name type="scientific">[Myrmecia] bisecta</name>
    <dbReference type="NCBI Taxonomy" id="41462"/>
    <lineage>
        <taxon>Eukaryota</taxon>
        <taxon>Viridiplantae</taxon>
        <taxon>Chlorophyta</taxon>
        <taxon>core chlorophytes</taxon>
        <taxon>Trebouxiophyceae</taxon>
        <taxon>Trebouxiales</taxon>
        <taxon>Trebouxiaceae</taxon>
        <taxon>Myrmecia</taxon>
    </lineage>
</organism>
<evidence type="ECO:0000313" key="4">
    <source>
        <dbReference type="Proteomes" id="UP001489004"/>
    </source>
</evidence>